<feature type="region of interest" description="Disordered" evidence="1">
    <location>
        <begin position="117"/>
        <end position="143"/>
    </location>
</feature>
<evidence type="ECO:0000256" key="1">
    <source>
        <dbReference type="SAM" id="MobiDB-lite"/>
    </source>
</evidence>
<dbReference type="Proteomes" id="UP001558652">
    <property type="component" value="Unassembled WGS sequence"/>
</dbReference>
<keyword evidence="3" id="KW-1185">Reference proteome</keyword>
<dbReference type="AlphaFoldDB" id="A0ABD0XUU4"/>
<proteinExistence type="predicted"/>
<evidence type="ECO:0000313" key="2">
    <source>
        <dbReference type="EMBL" id="KAL1115029.1"/>
    </source>
</evidence>
<name>A0ABD0XUU4_9HEMI</name>
<reference evidence="2 3" key="1">
    <citation type="submission" date="2024-07" db="EMBL/GenBank/DDBJ databases">
        <title>Chromosome-level genome assembly of the water stick insect Ranatra chinensis (Heteroptera: Nepidae).</title>
        <authorList>
            <person name="Liu X."/>
        </authorList>
    </citation>
    <scope>NUCLEOTIDE SEQUENCE [LARGE SCALE GENOMIC DNA]</scope>
    <source>
        <strain evidence="2">Cailab_2021Rc</strain>
        <tissue evidence="2">Muscle</tissue>
    </source>
</reference>
<evidence type="ECO:0000313" key="3">
    <source>
        <dbReference type="Proteomes" id="UP001558652"/>
    </source>
</evidence>
<comment type="caution">
    <text evidence="2">The sequence shown here is derived from an EMBL/GenBank/DDBJ whole genome shotgun (WGS) entry which is preliminary data.</text>
</comment>
<gene>
    <name evidence="2" type="ORF">AAG570_007060</name>
</gene>
<sequence length="405" mass="46375">MPVQAPFTPLTFPQPTNSCRLTVQTVLLPIYSNELSQWSLLSLLIQLSYKPTDALCDDEPIVLPPRPSEQVLTSSETEFDWPAYLRQGSEKFRLPSSSSDDDSVWELTDDDEAVVSEGVIPPAPPLPQVASVRRDSSPSSVVQRREVTTQRNLVDELKDLSRAEDWLRNNVQLGWWNDTGLRETPPSRHPTANFFFIWEEAMCGDDARRVDRGDTRILSEYKVTREIVWLLSRPENCSIVHRAGAHFRAREDVSISSLSPPVFRQFLDTEVCPYLPMIESLVRFQSEMLNSDKSSRVVPNTYISYSTALGDILFEYTEKLAEIESAISKQGMTADRCRRYTGDVRVITIDVVSYFPDGVATMMYVVNEIRPWLRNIEFVYQMHKEAVFTDWLAQENWLCAVRFVS</sequence>
<dbReference type="EMBL" id="JBFDAA010000020">
    <property type="protein sequence ID" value="KAL1115029.1"/>
    <property type="molecule type" value="Genomic_DNA"/>
</dbReference>
<protein>
    <submittedName>
        <fullName evidence="2">Uncharacterized protein</fullName>
    </submittedName>
</protein>
<organism evidence="2 3">
    <name type="scientific">Ranatra chinensis</name>
    <dbReference type="NCBI Taxonomy" id="642074"/>
    <lineage>
        <taxon>Eukaryota</taxon>
        <taxon>Metazoa</taxon>
        <taxon>Ecdysozoa</taxon>
        <taxon>Arthropoda</taxon>
        <taxon>Hexapoda</taxon>
        <taxon>Insecta</taxon>
        <taxon>Pterygota</taxon>
        <taxon>Neoptera</taxon>
        <taxon>Paraneoptera</taxon>
        <taxon>Hemiptera</taxon>
        <taxon>Heteroptera</taxon>
        <taxon>Panheteroptera</taxon>
        <taxon>Nepomorpha</taxon>
        <taxon>Nepidae</taxon>
        <taxon>Ranatrinae</taxon>
        <taxon>Ranatra</taxon>
    </lineage>
</organism>
<accession>A0ABD0XUU4</accession>